<evidence type="ECO:0000313" key="1">
    <source>
        <dbReference type="EMBL" id="GAA3928401.1"/>
    </source>
</evidence>
<evidence type="ECO:0000313" key="2">
    <source>
        <dbReference type="Proteomes" id="UP001501591"/>
    </source>
</evidence>
<protein>
    <submittedName>
        <fullName evidence="1">Uncharacterized protein</fullName>
    </submittedName>
</protein>
<reference evidence="2" key="1">
    <citation type="journal article" date="2019" name="Int. J. Syst. Evol. Microbiol.">
        <title>The Global Catalogue of Microorganisms (GCM) 10K type strain sequencing project: providing services to taxonomists for standard genome sequencing and annotation.</title>
        <authorList>
            <consortium name="The Broad Institute Genomics Platform"/>
            <consortium name="The Broad Institute Genome Sequencing Center for Infectious Disease"/>
            <person name="Wu L."/>
            <person name="Ma J."/>
        </authorList>
    </citation>
    <scope>NUCLEOTIDE SEQUENCE [LARGE SCALE GENOMIC DNA]</scope>
    <source>
        <strain evidence="2">JCM 17024</strain>
    </source>
</reference>
<name>A0ABP7MTN7_9MICO</name>
<proteinExistence type="predicted"/>
<dbReference type="Proteomes" id="UP001501591">
    <property type="component" value="Unassembled WGS sequence"/>
</dbReference>
<comment type="caution">
    <text evidence="1">The sequence shown here is derived from an EMBL/GenBank/DDBJ whole genome shotgun (WGS) entry which is preliminary data.</text>
</comment>
<gene>
    <name evidence="1" type="ORF">GCM10022383_04140</name>
</gene>
<dbReference type="EMBL" id="BAABCP010000001">
    <property type="protein sequence ID" value="GAA3928401.1"/>
    <property type="molecule type" value="Genomic_DNA"/>
</dbReference>
<sequence length="177" mass="19268">MADDVPDEIDDPFWAVVHRRHPDLDIVLLPPAQPAPDTSGLEPRAPETFAHEHLAEVDRVWADLVGHGMPLSTARWIPGPTHDSVCHTVTLALGGVEESIALVHLRAAAELLAPGRWRVFIPPRGMPRVTADRDGRLGDEHLLFGYAIENRTLFLRLDSTGVPVGGRRAQGLIGDAA</sequence>
<keyword evidence="2" id="KW-1185">Reference proteome</keyword>
<dbReference type="RefSeq" id="WP_344817830.1">
    <property type="nucleotide sequence ID" value="NZ_BAABCP010000001.1"/>
</dbReference>
<organism evidence="1 2">
    <name type="scientific">Microbacterium soli</name>
    <dbReference type="NCBI Taxonomy" id="446075"/>
    <lineage>
        <taxon>Bacteria</taxon>
        <taxon>Bacillati</taxon>
        <taxon>Actinomycetota</taxon>
        <taxon>Actinomycetes</taxon>
        <taxon>Micrococcales</taxon>
        <taxon>Microbacteriaceae</taxon>
        <taxon>Microbacterium</taxon>
    </lineage>
</organism>
<accession>A0ABP7MTN7</accession>